<feature type="domain" description="Helicase C-terminal" evidence="7">
    <location>
        <begin position="281"/>
        <end position="454"/>
    </location>
</feature>
<sequence length="474" mass="53801">MEARLDRMEARLDQIKEELKKISTIEVSIGELRYETRFMFRGLHQKLDELLRHRGIKSSGTREHQIEESCGTKAPNPLDPMTFELIRVVGDSDLMAFEVFPTVDASDLVKKQSPNLKSKANSEIQRLVLRIEIKLHSSTKFLSRSSYESTKSQQDPHGVFRVAFNVFEEMSANLSSAISHSMKSFPLIFPITSAGDLHHGLFDFHYMGHTLFGQLVDSSLTLEWVSLLFILDDDMVQGEWGLACTVKTTAFSLVVLLHFWTDVTISMDWLSIRLMNGVGCYLAARFIWILAWSFHRTHSHTFHHEGSRSGISIFFGDHFFSYHLEDKVDFKGGSNDKRQAKIFEPTPKGARKVVLATNIAETSLTIDGISYVIDPGFCKIKSYDPQTSMKSLLVITISKASALQKVGRPGRTCPGNFFHLYTDFNYHNDLEDNTVPEIQRTNLANVVLTLKNLGIHDLIHFDFMDRPSSEALIT</sequence>
<comment type="caution">
    <text evidence="8">The sequence shown here is derived from an EMBL/GenBank/DDBJ whole genome shotgun (WGS) entry which is preliminary data.</text>
</comment>
<gene>
    <name evidence="8" type="ORF">Scep_007974</name>
</gene>
<evidence type="ECO:0000256" key="6">
    <source>
        <dbReference type="ARBA" id="ARBA00047984"/>
    </source>
</evidence>
<dbReference type="GO" id="GO:0016787">
    <property type="term" value="F:hydrolase activity"/>
    <property type="evidence" value="ECO:0007669"/>
    <property type="project" value="UniProtKB-KW"/>
</dbReference>
<keyword evidence="2" id="KW-0547">Nucleotide-binding</keyword>
<dbReference type="CDD" id="cd18791">
    <property type="entry name" value="SF2_C_RHA"/>
    <property type="match status" value="1"/>
</dbReference>
<proteinExistence type="predicted"/>
<evidence type="ECO:0000256" key="5">
    <source>
        <dbReference type="ARBA" id="ARBA00022840"/>
    </source>
</evidence>
<comment type="catalytic activity">
    <reaction evidence="6">
        <text>ATP + H2O = ADP + phosphate + H(+)</text>
        <dbReference type="Rhea" id="RHEA:13065"/>
        <dbReference type="ChEBI" id="CHEBI:15377"/>
        <dbReference type="ChEBI" id="CHEBI:15378"/>
        <dbReference type="ChEBI" id="CHEBI:30616"/>
        <dbReference type="ChEBI" id="CHEBI:43474"/>
        <dbReference type="ChEBI" id="CHEBI:456216"/>
        <dbReference type="EC" id="3.6.4.13"/>
    </reaction>
</comment>
<dbReference type="Gene3D" id="3.40.50.300">
    <property type="entry name" value="P-loop containing nucleotide triphosphate hydrolases"/>
    <property type="match status" value="1"/>
</dbReference>
<dbReference type="InterPro" id="IPR001650">
    <property type="entry name" value="Helicase_C-like"/>
</dbReference>
<dbReference type="Pfam" id="PF00271">
    <property type="entry name" value="Helicase_C"/>
    <property type="match status" value="1"/>
</dbReference>
<dbReference type="SUPFAM" id="SSF52540">
    <property type="entry name" value="P-loop containing nucleoside triphosphate hydrolases"/>
    <property type="match status" value="1"/>
</dbReference>
<keyword evidence="5" id="KW-0067">ATP-binding</keyword>
<evidence type="ECO:0000256" key="2">
    <source>
        <dbReference type="ARBA" id="ARBA00022741"/>
    </source>
</evidence>
<dbReference type="PANTHER" id="PTHR18934:SF83">
    <property type="entry name" value="PRE-MRNA-SPLICING FACTOR ATP-DEPENDENT RNA HELICASE DHX16"/>
    <property type="match status" value="1"/>
</dbReference>
<dbReference type="InterPro" id="IPR042035">
    <property type="entry name" value="DEAH_win-hel_dom"/>
</dbReference>
<dbReference type="GO" id="GO:0003724">
    <property type="term" value="F:RNA helicase activity"/>
    <property type="evidence" value="ECO:0007669"/>
    <property type="project" value="UniProtKB-EC"/>
</dbReference>
<dbReference type="EMBL" id="JBBNAG010000003">
    <property type="protein sequence ID" value="KAK9149217.1"/>
    <property type="molecule type" value="Genomic_DNA"/>
</dbReference>
<accession>A0AAP0KB47</accession>
<organism evidence="8 9">
    <name type="scientific">Stephania cephalantha</name>
    <dbReference type="NCBI Taxonomy" id="152367"/>
    <lineage>
        <taxon>Eukaryota</taxon>
        <taxon>Viridiplantae</taxon>
        <taxon>Streptophyta</taxon>
        <taxon>Embryophyta</taxon>
        <taxon>Tracheophyta</taxon>
        <taxon>Spermatophyta</taxon>
        <taxon>Magnoliopsida</taxon>
        <taxon>Ranunculales</taxon>
        <taxon>Menispermaceae</taxon>
        <taxon>Menispermoideae</taxon>
        <taxon>Cissampelideae</taxon>
        <taxon>Stephania</taxon>
    </lineage>
</organism>
<dbReference type="InterPro" id="IPR027417">
    <property type="entry name" value="P-loop_NTPase"/>
</dbReference>
<evidence type="ECO:0000313" key="8">
    <source>
        <dbReference type="EMBL" id="KAK9149217.1"/>
    </source>
</evidence>
<dbReference type="EC" id="3.6.4.13" evidence="1"/>
<keyword evidence="4" id="KW-0347">Helicase</keyword>
<evidence type="ECO:0000259" key="7">
    <source>
        <dbReference type="PROSITE" id="PS51194"/>
    </source>
</evidence>
<evidence type="ECO:0000256" key="1">
    <source>
        <dbReference type="ARBA" id="ARBA00012552"/>
    </source>
</evidence>
<evidence type="ECO:0000313" key="9">
    <source>
        <dbReference type="Proteomes" id="UP001419268"/>
    </source>
</evidence>
<evidence type="ECO:0000256" key="3">
    <source>
        <dbReference type="ARBA" id="ARBA00022801"/>
    </source>
</evidence>
<dbReference type="Gene3D" id="1.10.10.2130">
    <property type="entry name" value="DEAH helicase family, winged-helix domain"/>
    <property type="match status" value="1"/>
</dbReference>
<dbReference type="FunFam" id="1.10.10.2130:FF:000001">
    <property type="entry name" value="Pre-mRNA-splicing factor ATP-dependent RNA helicase"/>
    <property type="match status" value="1"/>
</dbReference>
<keyword evidence="3" id="KW-0378">Hydrolase</keyword>
<dbReference type="PROSITE" id="PS51194">
    <property type="entry name" value="HELICASE_CTER"/>
    <property type="match status" value="1"/>
</dbReference>
<evidence type="ECO:0000256" key="4">
    <source>
        <dbReference type="ARBA" id="ARBA00022806"/>
    </source>
</evidence>
<dbReference type="GO" id="GO:0071013">
    <property type="term" value="C:catalytic step 2 spliceosome"/>
    <property type="evidence" value="ECO:0007669"/>
    <property type="project" value="TreeGrafter"/>
</dbReference>
<dbReference type="SMART" id="SM00490">
    <property type="entry name" value="HELICc"/>
    <property type="match status" value="1"/>
</dbReference>
<reference evidence="8 9" key="1">
    <citation type="submission" date="2024-01" db="EMBL/GenBank/DDBJ databases">
        <title>Genome assemblies of Stephania.</title>
        <authorList>
            <person name="Yang L."/>
        </authorList>
    </citation>
    <scope>NUCLEOTIDE SEQUENCE [LARGE SCALE GENOMIC DNA]</scope>
    <source>
        <strain evidence="8">JXDWG</strain>
        <tissue evidence="8">Leaf</tissue>
    </source>
</reference>
<dbReference type="GO" id="GO:0003723">
    <property type="term" value="F:RNA binding"/>
    <property type="evidence" value="ECO:0007669"/>
    <property type="project" value="TreeGrafter"/>
</dbReference>
<protein>
    <recommendedName>
        <fullName evidence="1">RNA helicase</fullName>
        <ecNumber evidence="1">3.6.4.13</ecNumber>
    </recommendedName>
</protein>
<name>A0AAP0KB47_9MAGN</name>
<dbReference type="PANTHER" id="PTHR18934">
    <property type="entry name" value="ATP-DEPENDENT RNA HELICASE"/>
    <property type="match status" value="1"/>
</dbReference>
<dbReference type="GO" id="GO:0005524">
    <property type="term" value="F:ATP binding"/>
    <property type="evidence" value="ECO:0007669"/>
    <property type="project" value="UniProtKB-KW"/>
</dbReference>
<dbReference type="AlphaFoldDB" id="A0AAP0KB47"/>
<dbReference type="Proteomes" id="UP001419268">
    <property type="component" value="Unassembled WGS sequence"/>
</dbReference>
<keyword evidence="9" id="KW-1185">Reference proteome</keyword>